<evidence type="ECO:0000313" key="19">
    <source>
        <dbReference type="Proteomes" id="UP000218067"/>
    </source>
</evidence>
<dbReference type="EMBL" id="AP017624">
    <property type="protein sequence ID" value="BAV40225.1"/>
    <property type="molecule type" value="Genomic_DNA"/>
</dbReference>
<evidence type="ECO:0000256" key="6">
    <source>
        <dbReference type="ARBA" id="ARBA00022679"/>
    </source>
</evidence>
<evidence type="ECO:0000313" key="18">
    <source>
        <dbReference type="EMBL" id="BAV40225.1"/>
    </source>
</evidence>
<dbReference type="PANTHER" id="PTHR32309:SF31">
    <property type="entry name" value="CAPSULAR EXOPOLYSACCHARIDE FAMILY"/>
    <property type="match status" value="1"/>
</dbReference>
<keyword evidence="15" id="KW-0732">Signal</keyword>
<organism evidence="18 19">
    <name type="scientific">Mycobacterium ulcerans subsp. shinshuense</name>
    <dbReference type="NCBI Taxonomy" id="1124626"/>
    <lineage>
        <taxon>Bacteria</taxon>
        <taxon>Bacillati</taxon>
        <taxon>Actinomycetota</taxon>
        <taxon>Actinomycetes</taxon>
        <taxon>Mycobacteriales</taxon>
        <taxon>Mycobacteriaceae</taxon>
        <taxon>Mycobacterium</taxon>
        <taxon>Mycobacterium ulcerans group</taxon>
    </lineage>
</organism>
<name>A0A1B4XZJ9_MYCUL</name>
<dbReference type="InterPro" id="IPR005702">
    <property type="entry name" value="Wzc-like_C"/>
</dbReference>
<dbReference type="Pfam" id="PF13614">
    <property type="entry name" value="AAA_31"/>
    <property type="match status" value="1"/>
</dbReference>
<dbReference type="InterPro" id="IPR025669">
    <property type="entry name" value="AAA_dom"/>
</dbReference>
<evidence type="ECO:0000259" key="16">
    <source>
        <dbReference type="Pfam" id="PF02706"/>
    </source>
</evidence>
<keyword evidence="7" id="KW-0812">Transmembrane</keyword>
<keyword evidence="8" id="KW-0547">Nucleotide-binding</keyword>
<dbReference type="CDD" id="cd05387">
    <property type="entry name" value="BY-kinase"/>
    <property type="match status" value="1"/>
</dbReference>
<evidence type="ECO:0000256" key="2">
    <source>
        <dbReference type="ARBA" id="ARBA00006683"/>
    </source>
</evidence>
<keyword evidence="13" id="KW-0829">Tyrosine-protein kinase</keyword>
<evidence type="ECO:0000256" key="9">
    <source>
        <dbReference type="ARBA" id="ARBA00022777"/>
    </source>
</evidence>
<evidence type="ECO:0000256" key="12">
    <source>
        <dbReference type="ARBA" id="ARBA00023136"/>
    </source>
</evidence>
<feature type="domain" description="AAA" evidence="17">
    <location>
        <begin position="277"/>
        <end position="396"/>
    </location>
</feature>
<evidence type="ECO:0000259" key="17">
    <source>
        <dbReference type="Pfam" id="PF13614"/>
    </source>
</evidence>
<evidence type="ECO:0000256" key="10">
    <source>
        <dbReference type="ARBA" id="ARBA00022840"/>
    </source>
</evidence>
<evidence type="ECO:0000256" key="8">
    <source>
        <dbReference type="ARBA" id="ARBA00022741"/>
    </source>
</evidence>
<evidence type="ECO:0000256" key="15">
    <source>
        <dbReference type="SAM" id="SignalP"/>
    </source>
</evidence>
<dbReference type="PANTHER" id="PTHR32309">
    <property type="entry name" value="TYROSINE-PROTEIN KINASE"/>
    <property type="match status" value="1"/>
</dbReference>
<proteinExistence type="inferred from homology"/>
<keyword evidence="4" id="KW-1003">Cell membrane</keyword>
<keyword evidence="9" id="KW-0418">Kinase</keyword>
<keyword evidence="11" id="KW-1133">Transmembrane helix</keyword>
<comment type="subcellular location">
    <subcellularLocation>
        <location evidence="1">Cell inner membrane</location>
        <topology evidence="1">Multi-pass membrane protein</topology>
    </subcellularLocation>
</comment>
<comment type="similarity">
    <text evidence="3">Belongs to the etk/wzc family.</text>
</comment>
<protein>
    <submittedName>
        <fullName evidence="18">Uncharacterized protein</fullName>
    </submittedName>
</protein>
<dbReference type="InterPro" id="IPR027417">
    <property type="entry name" value="P-loop_NTPase"/>
</dbReference>
<dbReference type="InterPro" id="IPR003856">
    <property type="entry name" value="LPS_length_determ_N"/>
</dbReference>
<accession>A0A1B4XZJ9</accession>
<feature type="chain" id="PRO_5008572746" evidence="15">
    <location>
        <begin position="34"/>
        <end position="461"/>
    </location>
</feature>
<dbReference type="RefSeq" id="WP_096369915.1">
    <property type="nucleotide sequence ID" value="NZ_AP017624.1"/>
</dbReference>
<sequence>MDFRTFVQTLAKRWKLVVGALLACLAGATAVTAFQTKVYQSSATIFISVSGQTDVNDVYWGGQAAQDLLSSYAEIAGGREVAQRAISQLQLPISPEALVQQTQVKYAPKSMLFTIAVSDTDPKRAALLAGGMADSFATLVGTLGSAPRALGAEPQQQAPPTAPMARVTVVKRAEVPVSPSRPLPKRNLVMGLAAGLLLGIAVALAREASDRTVHSRRQLDQLSGLPTLAELPGRRGGVPQFGTDVAIDDAVRGLRTRLLRAMGPQARRLVVAAPFAGEGTTTTALNLSLSLAELGEDVLLVEGDTRRPVIAGLLKVESREGLANALANPEIALEVVKPTRISKLFILASRSVRRETASANAYLPEVIDSVLMDLSARFSRLVIDGPPVLATADTGLLAGAVQATVLVVRAGRTTVDEVNDALSALRAAGANVVGTVLTDARISRHTSAAARIYRGKLSGLS</sequence>
<evidence type="ECO:0000256" key="14">
    <source>
        <dbReference type="ARBA" id="ARBA00053015"/>
    </source>
</evidence>
<dbReference type="AlphaFoldDB" id="A0A1B4XZJ9"/>
<feature type="signal peptide" evidence="15">
    <location>
        <begin position="1"/>
        <end position="33"/>
    </location>
</feature>
<comment type="catalytic activity">
    <reaction evidence="14">
        <text>L-tyrosyl-[protein] + ATP = O-phospho-L-tyrosyl-[protein] + ADP + H(+)</text>
        <dbReference type="Rhea" id="RHEA:10596"/>
        <dbReference type="Rhea" id="RHEA-COMP:10136"/>
        <dbReference type="Rhea" id="RHEA-COMP:20101"/>
        <dbReference type="ChEBI" id="CHEBI:15378"/>
        <dbReference type="ChEBI" id="CHEBI:30616"/>
        <dbReference type="ChEBI" id="CHEBI:46858"/>
        <dbReference type="ChEBI" id="CHEBI:61978"/>
        <dbReference type="ChEBI" id="CHEBI:456216"/>
    </reaction>
</comment>
<dbReference type="GO" id="GO:0005886">
    <property type="term" value="C:plasma membrane"/>
    <property type="evidence" value="ECO:0007669"/>
    <property type="project" value="UniProtKB-SubCell"/>
</dbReference>
<dbReference type="SUPFAM" id="SSF52540">
    <property type="entry name" value="P-loop containing nucleoside triphosphate hydrolases"/>
    <property type="match status" value="1"/>
</dbReference>
<evidence type="ECO:0000256" key="7">
    <source>
        <dbReference type="ARBA" id="ARBA00022692"/>
    </source>
</evidence>
<evidence type="ECO:0000256" key="3">
    <source>
        <dbReference type="ARBA" id="ARBA00008883"/>
    </source>
</evidence>
<gene>
    <name evidence="18" type="ORF">SHTP_0898</name>
</gene>
<feature type="domain" description="Polysaccharide chain length determinant N-terminal" evidence="16">
    <location>
        <begin position="1"/>
        <end position="89"/>
    </location>
</feature>
<reference evidence="18 19" key="1">
    <citation type="submission" date="2016-08" db="EMBL/GenBank/DDBJ databases">
        <title>Complete genome sequence of Mycobacterium shinshuense, a subspecies of M. ulcerans.</title>
        <authorList>
            <person name="Yoshida M."/>
            <person name="Ogura Y."/>
            <person name="Hayashi T."/>
            <person name="Hoshino Y."/>
        </authorList>
    </citation>
    <scope>NUCLEOTIDE SEQUENCE [LARGE SCALE GENOMIC DNA]</scope>
    <source>
        <strain evidence="19">ATCC 33728</strain>
    </source>
</reference>
<evidence type="ECO:0000256" key="1">
    <source>
        <dbReference type="ARBA" id="ARBA00004429"/>
    </source>
</evidence>
<evidence type="ECO:0000256" key="11">
    <source>
        <dbReference type="ARBA" id="ARBA00022989"/>
    </source>
</evidence>
<keyword evidence="10" id="KW-0067">ATP-binding</keyword>
<keyword evidence="12" id="KW-0472">Membrane</keyword>
<evidence type="ECO:0000256" key="4">
    <source>
        <dbReference type="ARBA" id="ARBA00022475"/>
    </source>
</evidence>
<keyword evidence="6" id="KW-0808">Transferase</keyword>
<dbReference type="Gene3D" id="3.40.50.300">
    <property type="entry name" value="P-loop containing nucleotide triphosphate hydrolases"/>
    <property type="match status" value="1"/>
</dbReference>
<dbReference type="GeneID" id="93435558"/>
<dbReference type="InterPro" id="IPR050445">
    <property type="entry name" value="Bact_polysacc_biosynth/exp"/>
</dbReference>
<comment type="similarity">
    <text evidence="2">Belongs to the CpsC/CapA family.</text>
</comment>
<evidence type="ECO:0000256" key="13">
    <source>
        <dbReference type="ARBA" id="ARBA00023137"/>
    </source>
</evidence>
<keyword evidence="5" id="KW-0997">Cell inner membrane</keyword>
<dbReference type="Pfam" id="PF02706">
    <property type="entry name" value="Wzz"/>
    <property type="match status" value="1"/>
</dbReference>
<evidence type="ECO:0000256" key="5">
    <source>
        <dbReference type="ARBA" id="ARBA00022519"/>
    </source>
</evidence>
<dbReference type="Proteomes" id="UP000218067">
    <property type="component" value="Chromosome"/>
</dbReference>